<dbReference type="Proteomes" id="UP000295807">
    <property type="component" value="Unassembled WGS sequence"/>
</dbReference>
<dbReference type="RefSeq" id="WP_132129756.1">
    <property type="nucleotide sequence ID" value="NZ_CP042432.1"/>
</dbReference>
<dbReference type="OrthoDB" id="5379939at2"/>
<evidence type="ECO:0000313" key="2">
    <source>
        <dbReference type="Proteomes" id="UP000295807"/>
    </source>
</evidence>
<dbReference type="EMBL" id="SMAD01000008">
    <property type="protein sequence ID" value="TCS86355.1"/>
    <property type="molecule type" value="Genomic_DNA"/>
</dbReference>
<gene>
    <name evidence="1" type="ORF">EDD80_108148</name>
</gene>
<name>A0A4R3KQ43_9SPHI</name>
<organism evidence="1 2">
    <name type="scientific">Anseongella ginsenosidimutans</name>
    <dbReference type="NCBI Taxonomy" id="496056"/>
    <lineage>
        <taxon>Bacteria</taxon>
        <taxon>Pseudomonadati</taxon>
        <taxon>Bacteroidota</taxon>
        <taxon>Sphingobacteriia</taxon>
        <taxon>Sphingobacteriales</taxon>
        <taxon>Sphingobacteriaceae</taxon>
        <taxon>Anseongella</taxon>
    </lineage>
</organism>
<evidence type="ECO:0008006" key="3">
    <source>
        <dbReference type="Google" id="ProtNLM"/>
    </source>
</evidence>
<keyword evidence="2" id="KW-1185">Reference proteome</keyword>
<sequence>MNKSLLFLCLGGCLTLSSGISAQKMIRNYGFEYLDSRTNLVSWTPQNANNTYGFQLSVDAVKEGKCAIAIGLDPAKKATLGEKPGAGLMNTGIGKRDLEGHDTIAVSAYIKTMDLESGTASVWMELKGTGRIIQGVNSDAESPAGDSEWTKYTISLPIHPETAYISFGCKMTGYGMAWFDNFEVLLDGVALQ</sequence>
<reference evidence="1 2" key="1">
    <citation type="submission" date="2019-03" db="EMBL/GenBank/DDBJ databases">
        <title>Genomic Encyclopedia of Type Strains, Phase IV (KMG-IV): sequencing the most valuable type-strain genomes for metagenomic binning, comparative biology and taxonomic classification.</title>
        <authorList>
            <person name="Goeker M."/>
        </authorList>
    </citation>
    <scope>NUCLEOTIDE SEQUENCE [LARGE SCALE GENOMIC DNA]</scope>
    <source>
        <strain evidence="1 2">DSM 21100</strain>
    </source>
</reference>
<dbReference type="Gene3D" id="2.60.120.260">
    <property type="entry name" value="Galactose-binding domain-like"/>
    <property type="match status" value="1"/>
</dbReference>
<proteinExistence type="predicted"/>
<comment type="caution">
    <text evidence="1">The sequence shown here is derived from an EMBL/GenBank/DDBJ whole genome shotgun (WGS) entry which is preliminary data.</text>
</comment>
<protein>
    <recommendedName>
        <fullName evidence="3">Carbohydrate binding protein</fullName>
    </recommendedName>
</protein>
<accession>A0A4R3KQ43</accession>
<evidence type="ECO:0000313" key="1">
    <source>
        <dbReference type="EMBL" id="TCS86355.1"/>
    </source>
</evidence>
<dbReference type="AlphaFoldDB" id="A0A4R3KQ43"/>